<feature type="non-terminal residue" evidence="1">
    <location>
        <position position="1"/>
    </location>
</feature>
<reference evidence="1" key="1">
    <citation type="journal article" date="2015" name="Nature">
        <title>Complex archaea that bridge the gap between prokaryotes and eukaryotes.</title>
        <authorList>
            <person name="Spang A."/>
            <person name="Saw J.H."/>
            <person name="Jorgensen S.L."/>
            <person name="Zaremba-Niedzwiedzka K."/>
            <person name="Martijn J."/>
            <person name="Lind A.E."/>
            <person name="van Eijk R."/>
            <person name="Schleper C."/>
            <person name="Guy L."/>
            <person name="Ettema T.J."/>
        </authorList>
    </citation>
    <scope>NUCLEOTIDE SEQUENCE</scope>
</reference>
<accession>A0A0F8ZA66</accession>
<comment type="caution">
    <text evidence="1">The sequence shown here is derived from an EMBL/GenBank/DDBJ whole genome shotgun (WGS) entry which is preliminary data.</text>
</comment>
<protein>
    <submittedName>
        <fullName evidence="1">Uncharacterized protein</fullName>
    </submittedName>
</protein>
<sequence>GQGTGAEARLSTPYLEADGVNQRVLLNRRIEILNSDTSRGVANFQDQSGVDPAAATDGELYIRSDGHLPRLFDGSVWDRFHMQKHVLTVPTSLSTVGNFPGLIIPGNALTLGSVVKIRGSMEMVGDAGGGGITAQVRIGGIVVAAGGIFGTASIGDFLMWDISVVFRTVGVTGLWKTCGYEADSVESPTLLLQNTDYADTGTINTTGDIVVEQRVNVISAGDVWSQGFFTVDFT</sequence>
<organism evidence="1">
    <name type="scientific">marine sediment metagenome</name>
    <dbReference type="NCBI Taxonomy" id="412755"/>
    <lineage>
        <taxon>unclassified sequences</taxon>
        <taxon>metagenomes</taxon>
        <taxon>ecological metagenomes</taxon>
    </lineage>
</organism>
<gene>
    <name evidence="1" type="ORF">LCGC14_2721040</name>
</gene>
<dbReference type="EMBL" id="LAZR01049010">
    <property type="protein sequence ID" value="KKK90633.1"/>
    <property type="molecule type" value="Genomic_DNA"/>
</dbReference>
<name>A0A0F8ZA66_9ZZZZ</name>
<dbReference type="AlphaFoldDB" id="A0A0F8ZA66"/>
<proteinExistence type="predicted"/>
<evidence type="ECO:0000313" key="1">
    <source>
        <dbReference type="EMBL" id="KKK90633.1"/>
    </source>
</evidence>